<dbReference type="Pfam" id="PF03398">
    <property type="entry name" value="Ist1"/>
    <property type="match status" value="1"/>
</dbReference>
<feature type="compositionally biased region" description="Polar residues" evidence="2">
    <location>
        <begin position="227"/>
        <end position="237"/>
    </location>
</feature>
<protein>
    <submittedName>
        <fullName evidence="3">5263_t:CDS:1</fullName>
    </submittedName>
</protein>
<dbReference type="GO" id="GO:0015031">
    <property type="term" value="P:protein transport"/>
    <property type="evidence" value="ECO:0007669"/>
    <property type="project" value="InterPro"/>
</dbReference>
<dbReference type="PANTHER" id="PTHR12161">
    <property type="entry name" value="IST1 FAMILY MEMBER"/>
    <property type="match status" value="1"/>
</dbReference>
<dbReference type="InterPro" id="IPR005061">
    <property type="entry name" value="Ist1"/>
</dbReference>
<evidence type="ECO:0000256" key="2">
    <source>
        <dbReference type="SAM" id="MobiDB-lite"/>
    </source>
</evidence>
<dbReference type="OrthoDB" id="29853at2759"/>
<evidence type="ECO:0000313" key="3">
    <source>
        <dbReference type="EMBL" id="CAG8446817.1"/>
    </source>
</evidence>
<comment type="similarity">
    <text evidence="1">Belongs to the IST1 family.</text>
</comment>
<dbReference type="PANTHER" id="PTHR12161:SF5">
    <property type="entry name" value="IST1 HOMOLOG"/>
    <property type="match status" value="1"/>
</dbReference>
<dbReference type="Proteomes" id="UP000789831">
    <property type="component" value="Unassembled WGS sequence"/>
</dbReference>
<keyword evidence="4" id="KW-1185">Reference proteome</keyword>
<feature type="compositionally biased region" description="Basic and acidic residues" evidence="2">
    <location>
        <begin position="314"/>
        <end position="325"/>
    </location>
</feature>
<comment type="caution">
    <text evidence="3">The sequence shown here is derived from an EMBL/GenBank/DDBJ whole genome shotgun (WGS) entry which is preliminary data.</text>
</comment>
<dbReference type="AlphaFoldDB" id="A0A9N8YU49"/>
<sequence>MPTSGFNPNRLKVHLKLSVNRLKLTQQKKNAVGKEARKEIAELLKIGKVESAKIRVEGIIREDFNLEAMEILELYCELILARFGIIEQMKQCDPGIQEAVYTLIYAAPRSEIKELSSVRDQLISKYGKEFAMNAIDNKDNCVNDRVVQNLKVLTPDRFLVNRYLEEIAKSYNVDWTPDLSDEGFLGLDSLLNSTSSNNNVDTINPTTYTALPDFDLLMEDINPQLLESNNNSEQNDANDALLPDVPSLPPSIKKYNKLGKPPSPILPDSSNSHATNSDDISTPPPYSASQETHNQSSSSTKSGKSNDELPDFEELTRRFEALKKK</sequence>
<feature type="region of interest" description="Disordered" evidence="2">
    <location>
        <begin position="227"/>
        <end position="325"/>
    </location>
</feature>
<dbReference type="InterPro" id="IPR042277">
    <property type="entry name" value="IST1-like"/>
</dbReference>
<dbReference type="EMBL" id="CAJVPL010000101">
    <property type="protein sequence ID" value="CAG8446817.1"/>
    <property type="molecule type" value="Genomic_DNA"/>
</dbReference>
<evidence type="ECO:0000313" key="4">
    <source>
        <dbReference type="Proteomes" id="UP000789831"/>
    </source>
</evidence>
<name>A0A9N8YU49_9GLOM</name>
<feature type="compositionally biased region" description="Polar residues" evidence="2">
    <location>
        <begin position="268"/>
        <end position="280"/>
    </location>
</feature>
<accession>A0A9N8YU49</accession>
<dbReference type="FunFam" id="1.20.1260.60:FF:000002">
    <property type="entry name" value="Vacuolar protein sorting-associated protein IST1"/>
    <property type="match status" value="1"/>
</dbReference>
<dbReference type="Gene3D" id="1.20.1260.60">
    <property type="entry name" value="Vacuolar protein sorting-associated protein Ist1"/>
    <property type="match status" value="1"/>
</dbReference>
<gene>
    <name evidence="3" type="ORF">AGERDE_LOCUS1468</name>
</gene>
<organism evidence="3 4">
    <name type="scientific">Ambispora gerdemannii</name>
    <dbReference type="NCBI Taxonomy" id="144530"/>
    <lineage>
        <taxon>Eukaryota</taxon>
        <taxon>Fungi</taxon>
        <taxon>Fungi incertae sedis</taxon>
        <taxon>Mucoromycota</taxon>
        <taxon>Glomeromycotina</taxon>
        <taxon>Glomeromycetes</taxon>
        <taxon>Archaeosporales</taxon>
        <taxon>Ambisporaceae</taxon>
        <taxon>Ambispora</taxon>
    </lineage>
</organism>
<proteinExistence type="inferred from homology"/>
<reference evidence="3" key="1">
    <citation type="submission" date="2021-06" db="EMBL/GenBank/DDBJ databases">
        <authorList>
            <person name="Kallberg Y."/>
            <person name="Tangrot J."/>
            <person name="Rosling A."/>
        </authorList>
    </citation>
    <scope>NUCLEOTIDE SEQUENCE</scope>
    <source>
        <strain evidence="3">MT106</strain>
    </source>
</reference>
<evidence type="ECO:0000256" key="1">
    <source>
        <dbReference type="ARBA" id="ARBA00005536"/>
    </source>
</evidence>